<dbReference type="Pfam" id="PF10276">
    <property type="entry name" value="zf-CHCC"/>
    <property type="match status" value="1"/>
</dbReference>
<protein>
    <submittedName>
        <fullName evidence="2">Putative Zn-finger protein</fullName>
    </submittedName>
</protein>
<sequence>MSSVQSNTKVYEVTAKDLPLSCPGKFMTLWNMHPKVYLPIEKTGSAACPYCGAQYKLVK</sequence>
<dbReference type="RefSeq" id="WP_133591141.1">
    <property type="nucleotide sequence ID" value="NZ_CP037953.1"/>
</dbReference>
<name>A0A4R6UKI2_9GAMM</name>
<dbReference type="Proteomes" id="UP000295375">
    <property type="component" value="Unassembled WGS sequence"/>
</dbReference>
<gene>
    <name evidence="2" type="ORF">EV696_11082</name>
</gene>
<dbReference type="InterPro" id="IPR019401">
    <property type="entry name" value="Znf_CHCC"/>
</dbReference>
<evidence type="ECO:0000259" key="1">
    <source>
        <dbReference type="Pfam" id="PF10276"/>
    </source>
</evidence>
<reference evidence="2 3" key="1">
    <citation type="submission" date="2019-03" db="EMBL/GenBank/DDBJ databases">
        <title>Genomic Encyclopedia of Type Strains, Phase IV (KMG-IV): sequencing the most valuable type-strain genomes for metagenomic binning, comparative biology and taxonomic classification.</title>
        <authorList>
            <person name="Goeker M."/>
        </authorList>
    </citation>
    <scope>NUCLEOTIDE SEQUENCE [LARGE SCALE GENOMIC DNA]</scope>
    <source>
        <strain evidence="2 3">DSM 103792</strain>
    </source>
</reference>
<keyword evidence="3" id="KW-1185">Reference proteome</keyword>
<dbReference type="OrthoDB" id="9806844at2"/>
<dbReference type="EMBL" id="SNYM01000010">
    <property type="protein sequence ID" value="TDQ47490.1"/>
    <property type="molecule type" value="Genomic_DNA"/>
</dbReference>
<feature type="domain" description="Zinc finger CHCC-type" evidence="1">
    <location>
        <begin position="21"/>
        <end position="55"/>
    </location>
</feature>
<evidence type="ECO:0000313" key="3">
    <source>
        <dbReference type="Proteomes" id="UP000295375"/>
    </source>
</evidence>
<dbReference type="Gene3D" id="2.60.260.40">
    <property type="entry name" value="q5lls5 like domains"/>
    <property type="match status" value="1"/>
</dbReference>
<evidence type="ECO:0000313" key="2">
    <source>
        <dbReference type="EMBL" id="TDQ47490.1"/>
    </source>
</evidence>
<proteinExistence type="predicted"/>
<comment type="caution">
    <text evidence="2">The sequence shown here is derived from an EMBL/GenBank/DDBJ whole genome shotgun (WGS) entry which is preliminary data.</text>
</comment>
<organism evidence="2 3">
    <name type="scientific">Permianibacter aggregans</name>
    <dbReference type="NCBI Taxonomy" id="1510150"/>
    <lineage>
        <taxon>Bacteria</taxon>
        <taxon>Pseudomonadati</taxon>
        <taxon>Pseudomonadota</taxon>
        <taxon>Gammaproteobacteria</taxon>
        <taxon>Pseudomonadales</taxon>
        <taxon>Pseudomonadaceae</taxon>
        <taxon>Permianibacter</taxon>
    </lineage>
</organism>
<accession>A0A4R6UKI2</accession>
<dbReference type="AlphaFoldDB" id="A0A4R6UKI2"/>